<dbReference type="EMBL" id="DSAC01000051">
    <property type="protein sequence ID" value="HHO73815.1"/>
    <property type="molecule type" value="Genomic_DNA"/>
</dbReference>
<feature type="compositionally biased region" description="Basic and acidic residues" evidence="1">
    <location>
        <begin position="107"/>
        <end position="121"/>
    </location>
</feature>
<evidence type="ECO:0000313" key="2">
    <source>
        <dbReference type="EMBL" id="HHO73815.1"/>
    </source>
</evidence>
<comment type="caution">
    <text evidence="2">The sequence shown here is derived from an EMBL/GenBank/DDBJ whole genome shotgun (WGS) entry which is preliminary data.</text>
</comment>
<feature type="compositionally biased region" description="Basic and acidic residues" evidence="1">
    <location>
        <begin position="84"/>
        <end position="99"/>
    </location>
</feature>
<reference evidence="2" key="1">
    <citation type="journal article" date="2020" name="mSystems">
        <title>Genome- and Community-Level Interaction Insights into Carbon Utilization and Element Cycling Functions of Hydrothermarchaeota in Hydrothermal Sediment.</title>
        <authorList>
            <person name="Zhou Z."/>
            <person name="Liu Y."/>
            <person name="Xu W."/>
            <person name="Pan J."/>
            <person name="Luo Z.H."/>
            <person name="Li M."/>
        </authorList>
    </citation>
    <scope>NUCLEOTIDE SEQUENCE [LARGE SCALE GENOMIC DNA]</scope>
    <source>
        <strain evidence="2">SpSt-114</strain>
    </source>
</reference>
<name>A0A7C5X0S2_9AQUI</name>
<proteinExistence type="predicted"/>
<accession>A0A7C5X0S2</accession>
<gene>
    <name evidence="2" type="ORF">ENN04_04170</name>
</gene>
<protein>
    <submittedName>
        <fullName evidence="2">Uncharacterized protein</fullName>
    </submittedName>
</protein>
<feature type="region of interest" description="Disordered" evidence="1">
    <location>
        <begin position="72"/>
        <end position="124"/>
    </location>
</feature>
<organism evidence="2">
    <name type="scientific">Thermocrinis ruber</name>
    <dbReference type="NCBI Taxonomy" id="75906"/>
    <lineage>
        <taxon>Bacteria</taxon>
        <taxon>Pseudomonadati</taxon>
        <taxon>Aquificota</taxon>
        <taxon>Aquificia</taxon>
        <taxon>Aquificales</taxon>
        <taxon>Aquificaceae</taxon>
        <taxon>Thermocrinis</taxon>
    </lineage>
</organism>
<evidence type="ECO:0000256" key="1">
    <source>
        <dbReference type="SAM" id="MobiDB-lite"/>
    </source>
</evidence>
<sequence>MEKKGKITVYLPQKLYIEIYERHLDHHFSLLVSWLVEEFIKATDARISWAEMPSKADQRAYIERKVREFVSRAGVSSEPPKPPVQERTEPIHVQERPKDNYSATKPEPVKEERTAPPKKEDDFEVNEEVLRRLENFW</sequence>
<dbReference type="AlphaFoldDB" id="A0A7C5X0S2"/>